<evidence type="ECO:0000313" key="2">
    <source>
        <dbReference type="Proteomes" id="UP000250043"/>
    </source>
</evidence>
<dbReference type="Proteomes" id="UP000250043">
    <property type="component" value="Unassembled WGS sequence"/>
</dbReference>
<evidence type="ECO:0000313" key="1">
    <source>
        <dbReference type="EMBL" id="OCH92272.1"/>
    </source>
</evidence>
<name>A0A8E2B4G7_9APHY</name>
<organism evidence="1 2">
    <name type="scientific">Obba rivulosa</name>
    <dbReference type="NCBI Taxonomy" id="1052685"/>
    <lineage>
        <taxon>Eukaryota</taxon>
        <taxon>Fungi</taxon>
        <taxon>Dikarya</taxon>
        <taxon>Basidiomycota</taxon>
        <taxon>Agaricomycotina</taxon>
        <taxon>Agaricomycetes</taxon>
        <taxon>Polyporales</taxon>
        <taxon>Gelatoporiaceae</taxon>
        <taxon>Obba</taxon>
    </lineage>
</organism>
<gene>
    <name evidence="1" type="ORF">OBBRIDRAFT_467679</name>
</gene>
<dbReference type="EMBL" id="KV722372">
    <property type="protein sequence ID" value="OCH92272.1"/>
    <property type="molecule type" value="Genomic_DNA"/>
</dbReference>
<proteinExistence type="predicted"/>
<dbReference type="OrthoDB" id="3248529at2759"/>
<keyword evidence="2" id="KW-1185">Reference proteome</keyword>
<reference evidence="1 2" key="1">
    <citation type="submission" date="2016-07" db="EMBL/GenBank/DDBJ databases">
        <title>Draft genome of the white-rot fungus Obba rivulosa 3A-2.</title>
        <authorList>
            <consortium name="DOE Joint Genome Institute"/>
            <person name="Miettinen O."/>
            <person name="Riley R."/>
            <person name="Acob R."/>
            <person name="Barry K."/>
            <person name="Cullen D."/>
            <person name="De Vries R."/>
            <person name="Hainaut M."/>
            <person name="Hatakka A."/>
            <person name="Henrissat B."/>
            <person name="Hilden K."/>
            <person name="Kuo R."/>
            <person name="Labutti K."/>
            <person name="Lipzen A."/>
            <person name="Makela M.R."/>
            <person name="Sandor L."/>
            <person name="Spatafora J.W."/>
            <person name="Grigoriev I.V."/>
            <person name="Hibbett D.S."/>
        </authorList>
    </citation>
    <scope>NUCLEOTIDE SEQUENCE [LARGE SCALE GENOMIC DNA]</scope>
    <source>
        <strain evidence="1 2">3A-2</strain>
    </source>
</reference>
<dbReference type="AlphaFoldDB" id="A0A8E2B4G7"/>
<accession>A0A8E2B4G7</accession>
<sequence>MLTAQVIQVQTAVGDSASGREMRICGAQVIYDRRSGDITLQSPTSSGIWSLKFKVSGHRSPSSLLSNCKLSPPVLFMSAARSHSLIFVPGSVTDTRLRCSNIGRFLGGTTGSDRRTTAHFSLDHDPVPDVPSAERHNKMVNRTLRSHSHLFAIVTPINIGRFERYLARHPNPRFVQSVCRSLRKGFWPWANTNLGGFPNTWEEKQSDRADPARARFLRTQRDEEIILEHFSKAFPTLLQGMFTRHVQYAHLCCA</sequence>
<protein>
    <submittedName>
        <fullName evidence="1">Uncharacterized protein</fullName>
    </submittedName>
</protein>